<dbReference type="PROSITE" id="PS51257">
    <property type="entry name" value="PROKAR_LIPOPROTEIN"/>
    <property type="match status" value="1"/>
</dbReference>
<evidence type="ECO:0000313" key="3">
    <source>
        <dbReference type="EMBL" id="AYD47593.1"/>
    </source>
</evidence>
<evidence type="ECO:0000256" key="1">
    <source>
        <dbReference type="SAM" id="SignalP"/>
    </source>
</evidence>
<proteinExistence type="predicted"/>
<feature type="signal peptide" evidence="1">
    <location>
        <begin position="1"/>
        <end position="17"/>
    </location>
</feature>
<feature type="chain" id="PRO_5017252968" evidence="1">
    <location>
        <begin position="18"/>
        <end position="304"/>
    </location>
</feature>
<dbReference type="EMBL" id="CP032489">
    <property type="protein sequence ID" value="AYD47593.1"/>
    <property type="molecule type" value="Genomic_DNA"/>
</dbReference>
<evidence type="ECO:0000259" key="2">
    <source>
        <dbReference type="Pfam" id="PF16409"/>
    </source>
</evidence>
<name>A0A386HPA0_9BACT</name>
<evidence type="ECO:0000313" key="4">
    <source>
        <dbReference type="Proteomes" id="UP000266118"/>
    </source>
</evidence>
<feature type="domain" description="DUF5017" evidence="2">
    <location>
        <begin position="18"/>
        <end position="200"/>
    </location>
</feature>
<keyword evidence="4" id="KW-1185">Reference proteome</keyword>
<keyword evidence="1" id="KW-0732">Signal</keyword>
<gene>
    <name evidence="3" type="ORF">D6B99_08225</name>
</gene>
<dbReference type="AlphaFoldDB" id="A0A386HPA0"/>
<dbReference type="KEGG" id="ark:D6B99_08225"/>
<dbReference type="OrthoDB" id="1082472at2"/>
<sequence length="304" mass="33014">MKPVRLIIGVVALAAFASCSKKLSTDPLSFAVSTNSTTYHVGDTVQFTFTGNPDIISFYSGEDGHNYDYKSRTTITGTPKLSFTSYVHYGTEANQPNSMQLMVSNDFTGTYDSAHITQATWTNISNRFVFPTNSGQTLASDTASLSDFLAQGKPIYVAFHYTGNSSGTQRTWQITNFSFNLLLADSSTLIPITDLKSAGWFPVNLLATAVTKWSTNYTASPPNLNLAGTGGGKPNSDNWLITKLLYLNSVSPDVAVPIKNITQKVSSYDHVFTQPGTYKVVFLAANATADEQQSVTKEVDLTIQ</sequence>
<reference evidence="3 4" key="1">
    <citation type="submission" date="2018-09" db="EMBL/GenBank/DDBJ databases">
        <title>Arachidicoccus sp. nov., a bacterium isolated from soil.</title>
        <authorList>
            <person name="Weon H.-Y."/>
            <person name="Kwon S.-W."/>
            <person name="Lee S.A."/>
        </authorList>
    </citation>
    <scope>NUCLEOTIDE SEQUENCE [LARGE SCALE GENOMIC DNA]</scope>
    <source>
        <strain evidence="3 4">KIS59-12</strain>
    </source>
</reference>
<accession>A0A386HPA0</accession>
<dbReference type="InterPro" id="IPR032185">
    <property type="entry name" value="DUF5017"/>
</dbReference>
<dbReference type="RefSeq" id="WP_119986882.1">
    <property type="nucleotide sequence ID" value="NZ_CP032489.1"/>
</dbReference>
<organism evidence="3 4">
    <name type="scientific">Arachidicoccus soli</name>
    <dbReference type="NCBI Taxonomy" id="2341117"/>
    <lineage>
        <taxon>Bacteria</taxon>
        <taxon>Pseudomonadati</taxon>
        <taxon>Bacteroidota</taxon>
        <taxon>Chitinophagia</taxon>
        <taxon>Chitinophagales</taxon>
        <taxon>Chitinophagaceae</taxon>
        <taxon>Arachidicoccus</taxon>
    </lineage>
</organism>
<dbReference type="Proteomes" id="UP000266118">
    <property type="component" value="Chromosome"/>
</dbReference>
<dbReference type="Pfam" id="PF16409">
    <property type="entry name" value="DUF5017"/>
    <property type="match status" value="1"/>
</dbReference>
<protein>
    <submittedName>
        <fullName evidence="3">DUF5017 domain-containing protein</fullName>
    </submittedName>
</protein>